<evidence type="ECO:0000313" key="1">
    <source>
        <dbReference type="EMBL" id="STW07843.1"/>
    </source>
</evidence>
<organism evidence="1 2">
    <name type="scientific">Klebsiella grimontii</name>
    <dbReference type="NCBI Taxonomy" id="2058152"/>
    <lineage>
        <taxon>Bacteria</taxon>
        <taxon>Pseudomonadati</taxon>
        <taxon>Pseudomonadota</taxon>
        <taxon>Gammaproteobacteria</taxon>
        <taxon>Enterobacterales</taxon>
        <taxon>Enterobacteriaceae</taxon>
        <taxon>Klebsiella/Raoultella group</taxon>
        <taxon>Klebsiella</taxon>
    </lineage>
</organism>
<keyword evidence="1" id="KW-0489">Methyltransferase</keyword>
<sequence>MALAKFAAGKFLSPASPVQSPEVIIPDAVASLAEAESRIWPLEVGLVFGQVQGAEDLEFSQQNKLKAHINQLWLERVPTSEIITVAGGLVGSMRGTAHA</sequence>
<evidence type="ECO:0000313" key="2">
    <source>
        <dbReference type="Proteomes" id="UP000254571"/>
    </source>
</evidence>
<gene>
    <name evidence="1" type="ORF">NCTC9149_04280</name>
</gene>
<protein>
    <submittedName>
        <fullName evidence="1">DNA adenine methylase</fullName>
    </submittedName>
</protein>
<name>A0A7H4P5X8_9ENTR</name>
<dbReference type="GO" id="GO:0008168">
    <property type="term" value="F:methyltransferase activity"/>
    <property type="evidence" value="ECO:0007669"/>
    <property type="project" value="UniProtKB-KW"/>
</dbReference>
<keyword evidence="1" id="KW-0808">Transferase</keyword>
<accession>A0A7H4P5X8</accession>
<comment type="caution">
    <text evidence="1">The sequence shown here is derived from an EMBL/GenBank/DDBJ whole genome shotgun (WGS) entry which is preliminary data.</text>
</comment>
<reference evidence="1 2" key="1">
    <citation type="submission" date="2018-06" db="EMBL/GenBank/DDBJ databases">
        <authorList>
            <consortium name="Pathogen Informatics"/>
            <person name="Doyle S."/>
        </authorList>
    </citation>
    <scope>NUCLEOTIDE SEQUENCE [LARGE SCALE GENOMIC DNA]</scope>
    <source>
        <strain evidence="1 2">NCTC9149</strain>
    </source>
</reference>
<dbReference type="EMBL" id="UGMX01000002">
    <property type="protein sequence ID" value="STW07843.1"/>
    <property type="molecule type" value="Genomic_DNA"/>
</dbReference>
<dbReference type="GO" id="GO:0032259">
    <property type="term" value="P:methylation"/>
    <property type="evidence" value="ECO:0007669"/>
    <property type="project" value="UniProtKB-KW"/>
</dbReference>
<proteinExistence type="predicted"/>
<dbReference type="AlphaFoldDB" id="A0A7H4P5X8"/>
<dbReference type="Proteomes" id="UP000254571">
    <property type="component" value="Unassembled WGS sequence"/>
</dbReference>